<dbReference type="RefSeq" id="WP_174966771.1">
    <property type="nucleotide sequence ID" value="NZ_CABVPU010000001.1"/>
</dbReference>
<accession>A0A6P2GLY4</accession>
<organism evidence="1 2">
    <name type="scientific">Burkholderia lata (strain ATCC 17760 / DSM 23089 / LMG 22485 / NCIMB 9086 / R18194 / 383)</name>
    <dbReference type="NCBI Taxonomy" id="482957"/>
    <lineage>
        <taxon>Bacteria</taxon>
        <taxon>Pseudomonadati</taxon>
        <taxon>Pseudomonadota</taxon>
        <taxon>Betaproteobacteria</taxon>
        <taxon>Burkholderiales</taxon>
        <taxon>Burkholderiaceae</taxon>
        <taxon>Burkholderia</taxon>
        <taxon>Burkholderia cepacia complex</taxon>
    </lineage>
</organism>
<proteinExistence type="predicted"/>
<gene>
    <name evidence="1" type="ORF">BLA15945_00007</name>
</gene>
<dbReference type="Proteomes" id="UP000494174">
    <property type="component" value="Unassembled WGS sequence"/>
</dbReference>
<protein>
    <submittedName>
        <fullName evidence="1">Uncharacterized protein</fullName>
    </submittedName>
</protein>
<dbReference type="AlphaFoldDB" id="A0A6P2GLY4"/>
<evidence type="ECO:0000313" key="2">
    <source>
        <dbReference type="Proteomes" id="UP000494174"/>
    </source>
</evidence>
<dbReference type="EMBL" id="CABVPU010000001">
    <property type="protein sequence ID" value="VWB04719.1"/>
    <property type="molecule type" value="Genomic_DNA"/>
</dbReference>
<sequence length="472" mass="51794">MRSNSWISYLRNVALYLFLIGDGVRAENVSPENQVMQFSYTTNGAADGAINAYGNNSVSVSGDVMRVQIGDSDGDRNINGVGIYEMKLNGKNMETAKQIVELLCSSKEAEGGMIIPIIYGVRCGGAIRHGYLSNLGRDARIKVSDLVEILTNAGVQAGHKLVKLDVSIVSIDRAVNGFLVSLKFDNSGDYPIHFKTPDRWEGKMGKYMDILAVTDSQGGVSSKIGFALAGQPLADPTQFPSGEVILGPHSAVVLKIKTSRVTRFAAGAYDLYAGAFMSIKVTGIESSLLRVDFHSDYKKPTRITFDRDYPATPQEREQWEAYQRTRLSYFPVKPGEAFAEDGLYRAVRTNTSAHRSLQLVPFKAGDISPTGNVKMLMEAADSIELDGPVQWFWEGTAPTPVALYSFDTIEETRQFSPPGVPCPRSGRWLPRAREGWNSTRYDPAGIVTLRYGQTMPAVKGAVDDADWEWIGT</sequence>
<evidence type="ECO:0000313" key="1">
    <source>
        <dbReference type="EMBL" id="VWB04719.1"/>
    </source>
</evidence>
<name>A0A6P2GLY4_BURL3</name>
<reference evidence="1 2" key="1">
    <citation type="submission" date="2019-09" db="EMBL/GenBank/DDBJ databases">
        <authorList>
            <person name="Depoorter E."/>
        </authorList>
    </citation>
    <scope>NUCLEOTIDE SEQUENCE [LARGE SCALE GENOMIC DNA]</scope>
    <source>
        <strain evidence="1">R-15945</strain>
    </source>
</reference>